<dbReference type="EMBL" id="UINC01021418">
    <property type="protein sequence ID" value="SVA88924.1"/>
    <property type="molecule type" value="Genomic_DNA"/>
</dbReference>
<accession>A0A381ZIF3</accession>
<organism evidence="1">
    <name type="scientific">marine metagenome</name>
    <dbReference type="NCBI Taxonomy" id="408172"/>
    <lineage>
        <taxon>unclassified sequences</taxon>
        <taxon>metagenomes</taxon>
        <taxon>ecological metagenomes</taxon>
    </lineage>
</organism>
<feature type="non-terminal residue" evidence="1">
    <location>
        <position position="1"/>
    </location>
</feature>
<evidence type="ECO:0000313" key="1">
    <source>
        <dbReference type="EMBL" id="SVA88924.1"/>
    </source>
</evidence>
<protein>
    <submittedName>
        <fullName evidence="1">Uncharacterized protein</fullName>
    </submittedName>
</protein>
<proteinExistence type="predicted"/>
<name>A0A381ZIF3_9ZZZZ</name>
<reference evidence="1" key="1">
    <citation type="submission" date="2018-05" db="EMBL/GenBank/DDBJ databases">
        <authorList>
            <person name="Lanie J.A."/>
            <person name="Ng W.-L."/>
            <person name="Kazmierczak K.M."/>
            <person name="Andrzejewski T.M."/>
            <person name="Davidsen T.M."/>
            <person name="Wayne K.J."/>
            <person name="Tettelin H."/>
            <person name="Glass J.I."/>
            <person name="Rusch D."/>
            <person name="Podicherti R."/>
            <person name="Tsui H.-C.T."/>
            <person name="Winkler M.E."/>
        </authorList>
    </citation>
    <scope>NUCLEOTIDE SEQUENCE</scope>
</reference>
<gene>
    <name evidence="1" type="ORF">METZ01_LOCUS141778</name>
</gene>
<dbReference type="AlphaFoldDB" id="A0A381ZIF3"/>
<sequence length="38" mass="4466">VFKTGQSRTAEITEPRLFRQTKRLMNENVVVRGKAKIY</sequence>